<name>A0A2U1L7K1_ARTAN</name>
<dbReference type="AlphaFoldDB" id="A0A2U1L7K1"/>
<dbReference type="STRING" id="35608.A0A2U1L7K1"/>
<dbReference type="EMBL" id="PKPP01011004">
    <property type="protein sequence ID" value="PWA44987.1"/>
    <property type="molecule type" value="Genomic_DNA"/>
</dbReference>
<evidence type="ECO:0000313" key="1">
    <source>
        <dbReference type="EMBL" id="PWA44987.1"/>
    </source>
</evidence>
<protein>
    <submittedName>
        <fullName evidence="1">Uncharacterized protein</fullName>
    </submittedName>
</protein>
<comment type="caution">
    <text evidence="1">The sequence shown here is derived from an EMBL/GenBank/DDBJ whole genome shotgun (WGS) entry which is preliminary data.</text>
</comment>
<organism evidence="1 2">
    <name type="scientific">Artemisia annua</name>
    <name type="common">Sweet wormwood</name>
    <dbReference type="NCBI Taxonomy" id="35608"/>
    <lineage>
        <taxon>Eukaryota</taxon>
        <taxon>Viridiplantae</taxon>
        <taxon>Streptophyta</taxon>
        <taxon>Embryophyta</taxon>
        <taxon>Tracheophyta</taxon>
        <taxon>Spermatophyta</taxon>
        <taxon>Magnoliopsida</taxon>
        <taxon>eudicotyledons</taxon>
        <taxon>Gunneridae</taxon>
        <taxon>Pentapetalae</taxon>
        <taxon>asterids</taxon>
        <taxon>campanulids</taxon>
        <taxon>Asterales</taxon>
        <taxon>Asteraceae</taxon>
        <taxon>Asteroideae</taxon>
        <taxon>Anthemideae</taxon>
        <taxon>Artemisiinae</taxon>
        <taxon>Artemisia</taxon>
    </lineage>
</organism>
<gene>
    <name evidence="1" type="ORF">CTI12_AA521540</name>
</gene>
<sequence length="191" mass="21328">MLNNYFFHPRRKRISITSVVSYNIGYEVKKMCPKLSCKVVISLGAGGIVKEIGECIPLDSIDIFWRTLNVSPTTSLQSDNIRCDTETNDFKEHFNKQSEAGKRSFIRKLVDIFNPNNIIQTCPSLEILNSSFTRKYTGWALGFCGGIYDQENVGCGHDNEHSLRGLTSLDQENAGCGHDNEQPLAMDLAGS</sequence>
<dbReference type="OrthoDB" id="1582947at2759"/>
<proteinExistence type="predicted"/>
<keyword evidence="2" id="KW-1185">Reference proteome</keyword>
<reference evidence="1 2" key="1">
    <citation type="journal article" date="2018" name="Mol. Plant">
        <title>The genome of Artemisia annua provides insight into the evolution of Asteraceae family and artemisinin biosynthesis.</title>
        <authorList>
            <person name="Shen Q."/>
            <person name="Zhang L."/>
            <person name="Liao Z."/>
            <person name="Wang S."/>
            <person name="Yan T."/>
            <person name="Shi P."/>
            <person name="Liu M."/>
            <person name="Fu X."/>
            <person name="Pan Q."/>
            <person name="Wang Y."/>
            <person name="Lv Z."/>
            <person name="Lu X."/>
            <person name="Zhang F."/>
            <person name="Jiang W."/>
            <person name="Ma Y."/>
            <person name="Chen M."/>
            <person name="Hao X."/>
            <person name="Li L."/>
            <person name="Tang Y."/>
            <person name="Lv G."/>
            <person name="Zhou Y."/>
            <person name="Sun X."/>
            <person name="Brodelius P.E."/>
            <person name="Rose J.K.C."/>
            <person name="Tang K."/>
        </authorList>
    </citation>
    <scope>NUCLEOTIDE SEQUENCE [LARGE SCALE GENOMIC DNA]</scope>
    <source>
        <strain evidence="2">cv. Huhao1</strain>
        <tissue evidence="1">Leaf</tissue>
    </source>
</reference>
<evidence type="ECO:0000313" key="2">
    <source>
        <dbReference type="Proteomes" id="UP000245207"/>
    </source>
</evidence>
<accession>A0A2U1L7K1</accession>
<dbReference type="Proteomes" id="UP000245207">
    <property type="component" value="Unassembled WGS sequence"/>
</dbReference>